<dbReference type="EMBL" id="GGEC01083896">
    <property type="protein sequence ID" value="MBX64380.1"/>
    <property type="molecule type" value="Transcribed_RNA"/>
</dbReference>
<accession>A0A2P2QBL0</accession>
<name>A0A2P2QBL0_RHIMU</name>
<organism evidence="1">
    <name type="scientific">Rhizophora mucronata</name>
    <name type="common">Asiatic mangrove</name>
    <dbReference type="NCBI Taxonomy" id="61149"/>
    <lineage>
        <taxon>Eukaryota</taxon>
        <taxon>Viridiplantae</taxon>
        <taxon>Streptophyta</taxon>
        <taxon>Embryophyta</taxon>
        <taxon>Tracheophyta</taxon>
        <taxon>Spermatophyta</taxon>
        <taxon>Magnoliopsida</taxon>
        <taxon>eudicotyledons</taxon>
        <taxon>Gunneridae</taxon>
        <taxon>Pentapetalae</taxon>
        <taxon>rosids</taxon>
        <taxon>fabids</taxon>
        <taxon>Malpighiales</taxon>
        <taxon>Rhizophoraceae</taxon>
        <taxon>Rhizophora</taxon>
    </lineage>
</organism>
<evidence type="ECO:0000313" key="1">
    <source>
        <dbReference type="EMBL" id="MBX64380.1"/>
    </source>
</evidence>
<protein>
    <submittedName>
        <fullName evidence="1">Uncharacterized protein</fullName>
    </submittedName>
</protein>
<proteinExistence type="predicted"/>
<reference evidence="1" key="1">
    <citation type="submission" date="2018-02" db="EMBL/GenBank/DDBJ databases">
        <title>Rhizophora mucronata_Transcriptome.</title>
        <authorList>
            <person name="Meera S.P."/>
            <person name="Sreeshan A."/>
            <person name="Augustine A."/>
        </authorList>
    </citation>
    <scope>NUCLEOTIDE SEQUENCE</scope>
    <source>
        <tissue evidence="1">Leaf</tissue>
    </source>
</reference>
<sequence>MRTLVILNQICRLCYRNFRCLDP</sequence>
<dbReference type="AlphaFoldDB" id="A0A2P2QBL0"/>